<reference evidence="8" key="1">
    <citation type="journal article" date="2015" name="Genome Announc.">
        <title>Draft genome sequence of Talaromyces cellulolyticus strain Y-94, a source of lignocellulosic biomass-degrading enzymes.</title>
        <authorList>
            <person name="Fujii T."/>
            <person name="Koike H."/>
            <person name="Sawayama S."/>
            <person name="Yano S."/>
            <person name="Inoue H."/>
        </authorList>
    </citation>
    <scope>NUCLEOTIDE SEQUENCE [LARGE SCALE GENOMIC DNA]</scope>
    <source>
        <strain evidence="8">Y-94</strain>
    </source>
</reference>
<sequence>MADVLDVVIVGAGLSGLQAALDVQEAGRSFVVLEARDRVGGKTNTAERPDGKGRQEVGAAWLNDTNQSHIWSYVKRFNLTPVVQNIHGSVASEDEDGNCHLFPFDGFPKFATSDVNNIADIRSKVEEASLNPDNFRQPKRAELDSLTFDQWLRQAGAGPKALLTARVWTRGTLGQDPGEVSALAFLEIARGAEGVIQLRYDGKHGAQHLRLQEGTQFISINIAKQLLPADSVKLSTPVKSIVEESTKLYKVTTAYGQVFKARKVIISIPSGAYKLINFQPPLPTSKRLYISSARYGCYVKYLAMFKAPFWRRVGSCGLAQSFRGPINHCRDTSVDSQDNYALTCFVVSTPGRKWLALDPKAREEAALRQLGSLFGVGYEVVKSEFIGAITSEWQDDQWAGWGCPFATVGPGVLGNYEDGLLPNDKSGGLIFVGTELTDEWRGYMEGALRSAPALNALKKTLTEPWPSPKPPFHISALSQNDKDTKILREWYDLMIENADVIATLMTWESGKPLADAKGEAIYAANFLEWFFEKAPRIYEDTYTYSARTPGKNVVGVRQPNGVVAELGRRAGVPPRVFNVVTSLVSTPAIGKVLTTSPSVKEVSFTGSTTVGKLPMQQSSSIIEKLSLEFGGNAPFIVFDYCAGIDAAVAGCVAAKFRSSGQTCLTEAVSQFKLGFWFDSDTAHGPLASISGVDKAESHVRDAVSKGTVVTICGAKAPELGPNFFQPTVLTGLNHDLEIARCETFGPVAALFQFRSEEDVIKMANDSEVGLAGYLYTRDVDKAWRVYNRLDVGMVGVNTD</sequence>
<dbReference type="InterPro" id="IPR016162">
    <property type="entry name" value="Ald_DH_N"/>
</dbReference>
<evidence type="ECO:0000256" key="4">
    <source>
        <dbReference type="RuleBase" id="RU362067"/>
    </source>
</evidence>
<dbReference type="SUPFAM" id="SSF54373">
    <property type="entry name" value="FAD-linked reductases, C-terminal domain"/>
    <property type="match status" value="1"/>
</dbReference>
<keyword evidence="4" id="KW-0274">FAD</keyword>
<dbReference type="Gene3D" id="3.40.309.10">
    <property type="entry name" value="Aldehyde Dehydrogenase, Chain A, domain 2"/>
    <property type="match status" value="2"/>
</dbReference>
<dbReference type="AlphaFoldDB" id="A0A6V8H369"/>
<dbReference type="SUPFAM" id="SSF51905">
    <property type="entry name" value="FAD/NAD(P)-binding domain"/>
    <property type="match status" value="1"/>
</dbReference>
<dbReference type="InterPro" id="IPR036188">
    <property type="entry name" value="FAD/NAD-bd_sf"/>
</dbReference>
<feature type="binding site" evidence="3">
    <location>
        <position position="345"/>
    </location>
    <ligand>
        <name>substrate</name>
    </ligand>
</feature>
<dbReference type="SUPFAM" id="SSF53720">
    <property type="entry name" value="ALDH-like"/>
    <property type="match status" value="1"/>
</dbReference>
<dbReference type="Gene3D" id="1.10.405.10">
    <property type="entry name" value="Guanine Nucleotide Dissociation Inhibitor, domain 1"/>
    <property type="match status" value="1"/>
</dbReference>
<dbReference type="GO" id="GO:0004777">
    <property type="term" value="F:succinate-semialdehyde dehydrogenase (NAD+) activity"/>
    <property type="evidence" value="ECO:0007669"/>
    <property type="project" value="TreeGrafter"/>
</dbReference>
<dbReference type="Pfam" id="PF00171">
    <property type="entry name" value="Aldedh"/>
    <property type="match status" value="2"/>
</dbReference>
<dbReference type="GO" id="GO:0005737">
    <property type="term" value="C:cytoplasm"/>
    <property type="evidence" value="ECO:0007669"/>
    <property type="project" value="TreeGrafter"/>
</dbReference>
<evidence type="ECO:0000313" key="7">
    <source>
        <dbReference type="EMBL" id="GAM35440.1"/>
    </source>
</evidence>
<name>A0A6V8H369_TALPI</name>
<dbReference type="InterPro" id="IPR050740">
    <property type="entry name" value="Aldehyde_DH_Superfamily"/>
</dbReference>
<comment type="similarity">
    <text evidence="4">Belongs to the flavin monoamine oxidase family.</text>
</comment>
<feature type="domain" description="Aldehyde dehydrogenase" evidence="5">
    <location>
        <begin position="664"/>
        <end position="798"/>
    </location>
</feature>
<dbReference type="InterPro" id="IPR015590">
    <property type="entry name" value="Aldehyde_DH_dom"/>
</dbReference>
<dbReference type="InterPro" id="IPR001613">
    <property type="entry name" value="Flavin_amine_oxidase"/>
</dbReference>
<evidence type="ECO:0000259" key="6">
    <source>
        <dbReference type="Pfam" id="PF01593"/>
    </source>
</evidence>
<dbReference type="InterPro" id="IPR016163">
    <property type="entry name" value="Ald_DH_C"/>
</dbReference>
<keyword evidence="2 4" id="KW-0560">Oxidoreductase</keyword>
<comment type="caution">
    <text evidence="7">The sequence shown here is derived from an EMBL/GenBank/DDBJ whole genome shotgun (WGS) entry which is preliminary data.</text>
</comment>
<feature type="binding site" evidence="3">
    <location>
        <position position="15"/>
    </location>
    <ligand>
        <name>FAD</name>
        <dbReference type="ChEBI" id="CHEBI:57692"/>
    </ligand>
</feature>
<organism evidence="7 8">
    <name type="scientific">Talaromyces pinophilus</name>
    <name type="common">Penicillium pinophilum</name>
    <dbReference type="NCBI Taxonomy" id="128442"/>
    <lineage>
        <taxon>Eukaryota</taxon>
        <taxon>Fungi</taxon>
        <taxon>Dikarya</taxon>
        <taxon>Ascomycota</taxon>
        <taxon>Pezizomycotina</taxon>
        <taxon>Eurotiomycetes</taxon>
        <taxon>Eurotiomycetidae</taxon>
        <taxon>Eurotiales</taxon>
        <taxon>Trichocomaceae</taxon>
        <taxon>Talaromyces</taxon>
        <taxon>Talaromyces sect. Talaromyces</taxon>
    </lineage>
</organism>
<evidence type="ECO:0000259" key="5">
    <source>
        <dbReference type="Pfam" id="PF00171"/>
    </source>
</evidence>
<keyword evidence="4" id="KW-0285">Flavoprotein</keyword>
<accession>A0A6V8H369</accession>
<dbReference type="Pfam" id="PF01593">
    <property type="entry name" value="Amino_oxidase"/>
    <property type="match status" value="1"/>
</dbReference>
<dbReference type="Proteomes" id="UP000053095">
    <property type="component" value="Unassembled WGS sequence"/>
</dbReference>
<dbReference type="PRINTS" id="PR00757">
    <property type="entry name" value="AMINEOXDASEF"/>
</dbReference>
<gene>
    <name evidence="7" type="ORF">TCE0_017f03773</name>
</gene>
<dbReference type="Gene3D" id="3.50.50.60">
    <property type="entry name" value="FAD/NAD(P)-binding domain"/>
    <property type="match status" value="1"/>
</dbReference>
<dbReference type="EC" id="1.4.3.-" evidence="4"/>
<comment type="cofactor">
    <cofactor evidence="1 4">
        <name>FAD</name>
        <dbReference type="ChEBI" id="CHEBI:57692"/>
    </cofactor>
</comment>
<dbReference type="Gene3D" id="3.40.605.10">
    <property type="entry name" value="Aldehyde Dehydrogenase, Chain A, domain 1"/>
    <property type="match status" value="2"/>
</dbReference>
<protein>
    <recommendedName>
        <fullName evidence="4">Amine oxidase</fullName>
        <ecNumber evidence="4">1.4.3.-</ecNumber>
    </recommendedName>
</protein>
<dbReference type="PANTHER" id="PTHR43353:SF5">
    <property type="entry name" value="SUCCINATE-SEMIALDEHYDE DEHYDROGENASE, MITOCHONDRIAL"/>
    <property type="match status" value="1"/>
</dbReference>
<evidence type="ECO:0000256" key="3">
    <source>
        <dbReference type="PIRSR" id="PIRSR601613-1"/>
    </source>
</evidence>
<dbReference type="InterPro" id="IPR016161">
    <property type="entry name" value="Ald_DH/histidinol_DH"/>
</dbReference>
<dbReference type="InterPro" id="IPR002937">
    <property type="entry name" value="Amino_oxidase"/>
</dbReference>
<feature type="binding site" evidence="3">
    <location>
        <begin position="34"/>
        <end position="35"/>
    </location>
    <ligand>
        <name>FAD</name>
        <dbReference type="ChEBI" id="CHEBI:57692"/>
    </ligand>
</feature>
<dbReference type="EMBL" id="DF933813">
    <property type="protein sequence ID" value="GAM35440.1"/>
    <property type="molecule type" value="Genomic_DNA"/>
</dbReference>
<evidence type="ECO:0000256" key="2">
    <source>
        <dbReference type="ARBA" id="ARBA00023002"/>
    </source>
</evidence>
<proteinExistence type="inferred from homology"/>
<dbReference type="GO" id="GO:0009450">
    <property type="term" value="P:gamma-aminobutyric acid catabolic process"/>
    <property type="evidence" value="ECO:0007669"/>
    <property type="project" value="TreeGrafter"/>
</dbReference>
<dbReference type="Gene3D" id="3.90.660.10">
    <property type="match status" value="1"/>
</dbReference>
<feature type="binding site" evidence="3">
    <location>
        <position position="435"/>
    </location>
    <ligand>
        <name>FAD</name>
        <dbReference type="ChEBI" id="CHEBI:57692"/>
    </ligand>
</feature>
<feature type="domain" description="Amine oxidase" evidence="6">
    <location>
        <begin position="14"/>
        <end position="451"/>
    </location>
</feature>
<dbReference type="PANTHER" id="PTHR43353">
    <property type="entry name" value="SUCCINATE-SEMIALDEHYDE DEHYDROGENASE, MITOCHONDRIAL"/>
    <property type="match status" value="1"/>
</dbReference>
<evidence type="ECO:0000313" key="8">
    <source>
        <dbReference type="Proteomes" id="UP000053095"/>
    </source>
</evidence>
<feature type="domain" description="Aldehyde dehydrogenase" evidence="5">
    <location>
        <begin position="484"/>
        <end position="565"/>
    </location>
</feature>
<feature type="binding site" evidence="3">
    <location>
        <position position="238"/>
    </location>
    <ligand>
        <name>FAD</name>
        <dbReference type="ChEBI" id="CHEBI:57692"/>
    </ligand>
</feature>
<keyword evidence="8" id="KW-1185">Reference proteome</keyword>
<evidence type="ECO:0000256" key="1">
    <source>
        <dbReference type="ARBA" id="ARBA00001974"/>
    </source>
</evidence>